<dbReference type="GO" id="GO:0008270">
    <property type="term" value="F:zinc ion binding"/>
    <property type="evidence" value="ECO:0007669"/>
    <property type="project" value="UniProtKB-KW"/>
</dbReference>
<keyword evidence="2" id="KW-0677">Repeat</keyword>
<dbReference type="PROSITE" id="PS50950">
    <property type="entry name" value="ZF_THAP"/>
    <property type="match status" value="1"/>
</dbReference>
<keyword evidence="4" id="KW-0862">Zinc</keyword>
<dbReference type="PANTHER" id="PTHR19818">
    <property type="entry name" value="ZINC FINGER PROTEIN ZIC AND GLI"/>
    <property type="match status" value="1"/>
</dbReference>
<dbReference type="GeneID" id="120050952"/>
<evidence type="ECO:0000313" key="11">
    <source>
        <dbReference type="Proteomes" id="UP000808372"/>
    </source>
</evidence>
<dbReference type="AlphaFoldDB" id="A0A8U0R087"/>
<dbReference type="Pfam" id="PF05485">
    <property type="entry name" value="THAP"/>
    <property type="match status" value="1"/>
</dbReference>
<protein>
    <submittedName>
        <fullName evidence="12">Zinc finger protein 763-like</fullName>
    </submittedName>
</protein>
<evidence type="ECO:0000313" key="12">
    <source>
        <dbReference type="RefSeq" id="XP_038853423.1"/>
    </source>
</evidence>
<feature type="domain" description="THAP-type" evidence="10">
    <location>
        <begin position="1"/>
        <end position="84"/>
    </location>
</feature>
<name>A0A8U0R087_SALNM</name>
<dbReference type="RefSeq" id="XP_038853423.1">
    <property type="nucleotide sequence ID" value="XM_038997495.1"/>
</dbReference>
<organism evidence="11 12">
    <name type="scientific">Salvelinus namaycush</name>
    <name type="common">Lake trout</name>
    <name type="synonym">Salmo namaycush</name>
    <dbReference type="NCBI Taxonomy" id="8040"/>
    <lineage>
        <taxon>Eukaryota</taxon>
        <taxon>Metazoa</taxon>
        <taxon>Chordata</taxon>
        <taxon>Craniata</taxon>
        <taxon>Vertebrata</taxon>
        <taxon>Euteleostomi</taxon>
        <taxon>Actinopterygii</taxon>
        <taxon>Neopterygii</taxon>
        <taxon>Teleostei</taxon>
        <taxon>Protacanthopterygii</taxon>
        <taxon>Salmoniformes</taxon>
        <taxon>Salmonidae</taxon>
        <taxon>Salmoninae</taxon>
        <taxon>Salvelinus</taxon>
    </lineage>
</organism>
<dbReference type="InterPro" id="IPR013087">
    <property type="entry name" value="Znf_C2H2_type"/>
</dbReference>
<proteinExistence type="predicted"/>
<accession>A0A8U0R087</accession>
<evidence type="ECO:0000256" key="3">
    <source>
        <dbReference type="ARBA" id="ARBA00022771"/>
    </source>
</evidence>
<evidence type="ECO:0000256" key="4">
    <source>
        <dbReference type="ARBA" id="ARBA00022833"/>
    </source>
</evidence>
<dbReference type="GO" id="GO:0000981">
    <property type="term" value="F:DNA-binding transcription factor activity, RNA polymerase II-specific"/>
    <property type="evidence" value="ECO:0007669"/>
    <property type="project" value="TreeGrafter"/>
</dbReference>
<keyword evidence="11" id="KW-1185">Reference proteome</keyword>
<evidence type="ECO:0000256" key="6">
    <source>
        <dbReference type="PROSITE-ProRule" id="PRU00042"/>
    </source>
</evidence>
<dbReference type="InterPro" id="IPR006612">
    <property type="entry name" value="THAP_Znf"/>
</dbReference>
<dbReference type="SUPFAM" id="SSF57716">
    <property type="entry name" value="Glucocorticoid receptor-like (DNA-binding domain)"/>
    <property type="match status" value="1"/>
</dbReference>
<gene>
    <name evidence="12" type="primary">LOC120050952</name>
</gene>
<evidence type="ECO:0000259" key="10">
    <source>
        <dbReference type="PROSITE" id="PS50950"/>
    </source>
</evidence>
<dbReference type="KEGG" id="snh:120050952"/>
<dbReference type="Proteomes" id="UP000808372">
    <property type="component" value="Chromosome 7"/>
</dbReference>
<dbReference type="GO" id="GO:0000978">
    <property type="term" value="F:RNA polymerase II cis-regulatory region sequence-specific DNA binding"/>
    <property type="evidence" value="ECO:0007669"/>
    <property type="project" value="TreeGrafter"/>
</dbReference>
<dbReference type="PANTHER" id="PTHR19818:SF139">
    <property type="entry name" value="PAIR-RULE PROTEIN ODD-PAIRED"/>
    <property type="match status" value="1"/>
</dbReference>
<feature type="compositionally biased region" description="Basic and acidic residues" evidence="8">
    <location>
        <begin position="191"/>
        <end position="201"/>
    </location>
</feature>
<dbReference type="SMART" id="SM00355">
    <property type="entry name" value="ZnF_C2H2"/>
    <property type="match status" value="6"/>
</dbReference>
<keyword evidence="3 6" id="KW-0863">Zinc-finger</keyword>
<keyword evidence="1" id="KW-0479">Metal-binding</keyword>
<feature type="domain" description="C2H2-type" evidence="9">
    <location>
        <begin position="343"/>
        <end position="371"/>
    </location>
</feature>
<dbReference type="InterPro" id="IPR036236">
    <property type="entry name" value="Znf_C2H2_sf"/>
</dbReference>
<reference evidence="12" key="1">
    <citation type="submission" date="2025-08" db="UniProtKB">
        <authorList>
            <consortium name="RefSeq"/>
        </authorList>
    </citation>
    <scope>IDENTIFICATION</scope>
    <source>
        <tissue evidence="12">White muscle</tissue>
    </source>
</reference>
<dbReference type="Gene3D" id="3.30.160.60">
    <property type="entry name" value="Classic Zinc Finger"/>
    <property type="match status" value="3"/>
</dbReference>
<dbReference type="GO" id="GO:0045944">
    <property type="term" value="P:positive regulation of transcription by RNA polymerase II"/>
    <property type="evidence" value="ECO:0007669"/>
    <property type="project" value="UniProtKB-ARBA"/>
</dbReference>
<dbReference type="PROSITE" id="PS00028">
    <property type="entry name" value="ZINC_FINGER_C2H2_1"/>
    <property type="match status" value="4"/>
</dbReference>
<feature type="domain" description="C2H2-type" evidence="9">
    <location>
        <begin position="431"/>
        <end position="458"/>
    </location>
</feature>
<feature type="region of interest" description="Disordered" evidence="8">
    <location>
        <begin position="544"/>
        <end position="587"/>
    </location>
</feature>
<dbReference type="SUPFAM" id="SSF57667">
    <property type="entry name" value="beta-beta-alpha zinc fingers"/>
    <property type="match status" value="2"/>
</dbReference>
<evidence type="ECO:0000259" key="9">
    <source>
        <dbReference type="PROSITE" id="PS50157"/>
    </source>
</evidence>
<sequence>MEIHKCIVRGCANQSDTIIHYSLPEEPQRRQRWLQFINGSNPGEQIPDVSRLCGDHFTEECFTKLDLGFTTRLILNLDAIPSIYSTDKTSAYRKHTVYAERAKGTGMLEVKMAGIKEEPVDRELDSQMNRWNNSLGSVNKSFSSLNKSFSSLNKSFSSLNKSFSSIKEEDVGEDESIAESYDQIRVVKIGDSHTGERKDEGGEYGMEYSHTHPYEGEDGGYDAMVTEIHRKEKMNVTESEGEVEGVFVIENSNPEEEEECTEYVVGEEEVWQMEEGGESRTKEMWGEKGKRRKLPGPQWWRYEQERRKTQEDEWKMIAERAREEERERQKGQTVEGKKRVAGFRCPQCSNTFQSRSELLEHKTGCCTDAKYACPVPLCPQRYLSKGSLRTHICFHHVKEDNKEEKDLDAIRKARGAGEHQNKYQHSHKKKFFCPLCNTYYRNQIVLDKHSRTHTSFHKVMLCCSFCSVEMLNKSTMKKHYNKEHPGRVPRCEMCERNFSSIDNFLTHQVRHVAVTPYYCYECRIYQQTQRGLTVHLKNHALRRNQKQLDRQSGKLNKPDNTGNHSTAPLKKSPSPLPNNPAHLQDNHAHLQEIKEEEFITK</sequence>
<feature type="region of interest" description="Disordered" evidence="8">
    <location>
        <begin position="191"/>
        <end position="218"/>
    </location>
</feature>
<evidence type="ECO:0000256" key="5">
    <source>
        <dbReference type="ARBA" id="ARBA00023125"/>
    </source>
</evidence>
<evidence type="ECO:0000256" key="1">
    <source>
        <dbReference type="ARBA" id="ARBA00022723"/>
    </source>
</evidence>
<feature type="domain" description="C2H2-type" evidence="9">
    <location>
        <begin position="489"/>
        <end position="516"/>
    </location>
</feature>
<dbReference type="GO" id="GO:0005634">
    <property type="term" value="C:nucleus"/>
    <property type="evidence" value="ECO:0007669"/>
    <property type="project" value="TreeGrafter"/>
</dbReference>
<dbReference type="PROSITE" id="PS50157">
    <property type="entry name" value="ZINC_FINGER_C2H2_2"/>
    <property type="match status" value="3"/>
</dbReference>
<evidence type="ECO:0000256" key="7">
    <source>
        <dbReference type="PROSITE-ProRule" id="PRU00309"/>
    </source>
</evidence>
<evidence type="ECO:0000256" key="2">
    <source>
        <dbReference type="ARBA" id="ARBA00022737"/>
    </source>
</evidence>
<keyword evidence="5 7" id="KW-0238">DNA-binding</keyword>
<dbReference type="InterPro" id="IPR050329">
    <property type="entry name" value="GLI_C2H2-zinc-finger"/>
</dbReference>
<evidence type="ECO:0000256" key="8">
    <source>
        <dbReference type="SAM" id="MobiDB-lite"/>
    </source>
</evidence>
<dbReference type="SMART" id="SM00980">
    <property type="entry name" value="THAP"/>
    <property type="match status" value="1"/>
</dbReference>